<name>A0A1H4FGH0_ALKAM</name>
<accession>A0A1H4FGH0</accession>
<evidence type="ECO:0000259" key="2">
    <source>
        <dbReference type="SMART" id="SM00062"/>
    </source>
</evidence>
<dbReference type="OrthoDB" id="973690at2"/>
<dbReference type="AlphaFoldDB" id="A0A1H4FGH0"/>
<dbReference type="Proteomes" id="UP000198773">
    <property type="component" value="Unassembled WGS sequence"/>
</dbReference>
<dbReference type="PROSITE" id="PS51257">
    <property type="entry name" value="PROKAR_LIPOPROTEIN"/>
    <property type="match status" value="1"/>
</dbReference>
<dbReference type="RefSeq" id="WP_091344800.1">
    <property type="nucleotide sequence ID" value="NZ_FNRM01000010.1"/>
</dbReference>
<dbReference type="SUPFAM" id="SSF53850">
    <property type="entry name" value="Periplasmic binding protein-like II"/>
    <property type="match status" value="1"/>
</dbReference>
<organism evidence="3 4">
    <name type="scientific">Alkalimonas amylolytica</name>
    <dbReference type="NCBI Taxonomy" id="152573"/>
    <lineage>
        <taxon>Bacteria</taxon>
        <taxon>Pseudomonadati</taxon>
        <taxon>Pseudomonadota</taxon>
        <taxon>Gammaproteobacteria</taxon>
        <taxon>Alkalimonas</taxon>
    </lineage>
</organism>
<feature type="signal peptide" evidence="1">
    <location>
        <begin position="1"/>
        <end position="20"/>
    </location>
</feature>
<dbReference type="InterPro" id="IPR001638">
    <property type="entry name" value="Solute-binding_3/MltF_N"/>
</dbReference>
<feature type="chain" id="PRO_5011581635" evidence="1">
    <location>
        <begin position="21"/>
        <end position="295"/>
    </location>
</feature>
<sequence>MLQKLTQPCLFIMLSLFLAACSPEPVVSLSPLEQDSGDTFQQAQQQGQASLTVLYVPAEGFAYTNAAGELTGVSVEIMRDFARWAERHHRIRLQLNFVAETNWQHFYQRVMMAEGGVFGLGNVTITEARKQELQFSSPYMNNVAALITHQDITELQDWDDFANHFAELEPLAFSGTLHEVRIRRLRDTYQPDLAIQRVTSNPDLLELVASGTFYSYVDAYNYWRARQAGMPLRDHPLAAETDETFGFIMPLNSDWSQFMQAFFAAEGGYRNSASYRQIMQQHLGQELAELLLGHE</sequence>
<gene>
    <name evidence="3" type="ORF">SAMN04488051_11053</name>
</gene>
<dbReference type="STRING" id="152573.SAMN04488051_11053"/>
<dbReference type="Gene3D" id="3.40.190.10">
    <property type="entry name" value="Periplasmic binding protein-like II"/>
    <property type="match status" value="1"/>
</dbReference>
<protein>
    <submittedName>
        <fullName evidence="3">ABC-type amino acid transport substrate-binding protein</fullName>
    </submittedName>
</protein>
<dbReference type="SMART" id="SM00062">
    <property type="entry name" value="PBPb"/>
    <property type="match status" value="1"/>
</dbReference>
<feature type="domain" description="Solute-binding protein family 3/N-terminal" evidence="2">
    <location>
        <begin position="50"/>
        <end position="286"/>
    </location>
</feature>
<evidence type="ECO:0000313" key="4">
    <source>
        <dbReference type="Proteomes" id="UP000198773"/>
    </source>
</evidence>
<evidence type="ECO:0000313" key="3">
    <source>
        <dbReference type="EMBL" id="SEA96147.1"/>
    </source>
</evidence>
<dbReference type="EMBL" id="FNRM01000010">
    <property type="protein sequence ID" value="SEA96147.1"/>
    <property type="molecule type" value="Genomic_DNA"/>
</dbReference>
<proteinExistence type="predicted"/>
<reference evidence="3 4" key="1">
    <citation type="submission" date="2016-10" db="EMBL/GenBank/DDBJ databases">
        <authorList>
            <person name="de Groot N.N."/>
        </authorList>
    </citation>
    <scope>NUCLEOTIDE SEQUENCE [LARGE SCALE GENOMIC DNA]</scope>
    <source>
        <strain evidence="3 4">CGMCC 1.3430</strain>
    </source>
</reference>
<keyword evidence="4" id="KW-1185">Reference proteome</keyword>
<evidence type="ECO:0000256" key="1">
    <source>
        <dbReference type="SAM" id="SignalP"/>
    </source>
</evidence>
<keyword evidence="1" id="KW-0732">Signal</keyword>
<dbReference type="Pfam" id="PF00497">
    <property type="entry name" value="SBP_bac_3"/>
    <property type="match status" value="1"/>
</dbReference>